<accession>Q75F54</accession>
<dbReference type="Proteomes" id="UP000000591">
    <property type="component" value="Chromosome I"/>
</dbReference>
<evidence type="ECO:0000313" key="2">
    <source>
        <dbReference type="Proteomes" id="UP000000591"/>
    </source>
</evidence>
<evidence type="ECO:0000313" key="1">
    <source>
        <dbReference type="EMBL" id="AAS50240.2"/>
    </source>
</evidence>
<dbReference type="GO" id="GO:0016020">
    <property type="term" value="C:membrane"/>
    <property type="evidence" value="ECO:0000318"/>
    <property type="project" value="GO_Central"/>
</dbReference>
<keyword evidence="2" id="KW-1185">Reference proteome</keyword>
<dbReference type="STRING" id="284811.Q75F54"/>
<reference evidence="1 2" key="1">
    <citation type="journal article" date="2004" name="Science">
        <title>The Ashbya gossypii genome as a tool for mapping the ancient Saccharomyces cerevisiae genome.</title>
        <authorList>
            <person name="Dietrich F.S."/>
            <person name="Voegeli S."/>
            <person name="Brachat S."/>
            <person name="Lerch A."/>
            <person name="Gates K."/>
            <person name="Steiner S."/>
            <person name="Mohr C."/>
            <person name="Pohlmann R."/>
            <person name="Luedi P."/>
            <person name="Choi S."/>
            <person name="Wing R.A."/>
            <person name="Flavier A."/>
            <person name="Gaffney T.D."/>
            <person name="Philippsen P."/>
        </authorList>
    </citation>
    <scope>NUCLEOTIDE SEQUENCE [LARGE SCALE GENOMIC DNA]</scope>
    <source>
        <strain evidence="2">ATCC 10895 / CBS 109.51 / FGSC 9923 / NRRL Y-1056</strain>
    </source>
</reference>
<dbReference type="RefSeq" id="NP_982416.2">
    <property type="nucleotide sequence ID" value="NM_207769.2"/>
</dbReference>
<dbReference type="EMBL" id="AE016814">
    <property type="protein sequence ID" value="AAS50240.2"/>
    <property type="molecule type" value="Genomic_DNA"/>
</dbReference>
<name>Q75F54_EREGS</name>
<dbReference type="KEGG" id="ago:AGOS_AAL126C"/>
<dbReference type="FunCoup" id="Q75F54">
    <property type="interactions" value="38"/>
</dbReference>
<sequence>MGLWIIFELAVTVVICCWTTNWLIQHVILDAKRDLQKAALAEQASIAPVRKEGETAIYRNMLVPMGFPLTTGLNLSRGYQFRRGNFGDIWSAAVAVGKGENYICFADGMRWTVGTVNHAAKQLRAYFMQEKLAHVGIVPSVSTRGGFICAIAAFMASLDGGVAHFLPAVPRKDRALDVLVIDSWEIAARLNGSENWYKRIIVCDHSAKPPGLPANLISLHELIDDKESDDTFKYECTDDTDDNKEFLRISNVSMETTSYLQGSLVSSVANFIKTFPMAQSLSERDKLTVVLDQLEESLALQIWSKLFAVLLHGSSISFVKASDLRTISSSTTLLVVSGQAQGIKDLVSTQLQKCNRFMFSWAISLLSEGVFSGCARISTNFANLRCVYIMNEVACARHLNFFPEEIPQRESTDVRRLTRIQLNQIRALLGARVVMELYAPYTIMGPIAQTNIYDYRIFPALVDATFTCYGTLSTSLEGKLVDSAANPDLSSAKRQGLLVVRGFTIGKPLEQERLDRAMKLVQNFHGGEGWTPLVGVFGIWGSDGCFYEFK</sequence>
<reference evidence="2" key="2">
    <citation type="journal article" date="2013" name="G3 (Bethesda)">
        <title>Genomes of Ashbya fungi isolated from insects reveal four mating-type loci, numerous translocations, lack of transposons, and distinct gene duplications.</title>
        <authorList>
            <person name="Dietrich F.S."/>
            <person name="Voegeli S."/>
            <person name="Kuo S."/>
            <person name="Philippsen P."/>
        </authorList>
    </citation>
    <scope>GENOME REANNOTATION</scope>
    <source>
        <strain evidence="2">ATCC 10895 / CBS 109.51 / FGSC 9923 / NRRL Y-1056</strain>
    </source>
</reference>
<dbReference type="GO" id="GO:0005783">
    <property type="term" value="C:endoplasmic reticulum"/>
    <property type="evidence" value="ECO:0000318"/>
    <property type="project" value="GO_Central"/>
</dbReference>
<dbReference type="AlphaFoldDB" id="Q75F54"/>
<dbReference type="InParanoid" id="Q75F54"/>
<dbReference type="HOGENOM" id="CLU_042082_0_0_1"/>
<dbReference type="GeneID" id="4618548"/>
<gene>
    <name evidence="1" type="ORF">AGOS_AAL126C</name>
</gene>
<proteinExistence type="predicted"/>
<protein>
    <submittedName>
        <fullName evidence="1">AAL126Cp</fullName>
    </submittedName>
</protein>
<dbReference type="OMA" id="ADWNIYT"/>
<organism evidence="1 2">
    <name type="scientific">Eremothecium gossypii (strain ATCC 10895 / CBS 109.51 / FGSC 9923 / NRRL Y-1056)</name>
    <name type="common">Yeast</name>
    <name type="synonym">Ashbya gossypii</name>
    <dbReference type="NCBI Taxonomy" id="284811"/>
    <lineage>
        <taxon>Eukaryota</taxon>
        <taxon>Fungi</taxon>
        <taxon>Dikarya</taxon>
        <taxon>Ascomycota</taxon>
        <taxon>Saccharomycotina</taxon>
        <taxon>Saccharomycetes</taxon>
        <taxon>Saccharomycetales</taxon>
        <taxon>Saccharomycetaceae</taxon>
        <taxon>Eremothecium</taxon>
    </lineage>
</organism>
<dbReference type="GO" id="GO:0004467">
    <property type="term" value="F:long-chain fatty acid-CoA ligase activity"/>
    <property type="evidence" value="ECO:0000318"/>
    <property type="project" value="GO_Central"/>
</dbReference>
<dbReference type="OrthoDB" id="4138492at2759"/>
<dbReference type="eggNOG" id="ENOG502QWA5">
    <property type="taxonomic scope" value="Eukaryota"/>
</dbReference>